<protein>
    <recommendedName>
        <fullName evidence="4">LPS-assembly protein LptD</fullName>
    </recommendedName>
</protein>
<dbReference type="InterPro" id="IPR020889">
    <property type="entry name" value="LipoPS_assembly_LptD"/>
</dbReference>
<name>A0ABX2IC07_9RHOO</name>
<keyword evidence="3 4" id="KW-0998">Cell outer membrane</keyword>
<comment type="function">
    <text evidence="4">Together with LptE, is involved in the assembly of lipopolysaccharide (LPS) at the surface of the outer membrane.</text>
</comment>
<evidence type="ECO:0000313" key="8">
    <source>
        <dbReference type="Proteomes" id="UP000778523"/>
    </source>
</evidence>
<dbReference type="InterPro" id="IPR005653">
    <property type="entry name" value="OstA-like_N"/>
</dbReference>
<dbReference type="Gene3D" id="2.60.450.10">
    <property type="entry name" value="Lipopolysaccharide (LPS) transport protein A like domain"/>
    <property type="match status" value="1"/>
</dbReference>
<feature type="signal peptide" evidence="4">
    <location>
        <begin position="1"/>
        <end position="31"/>
    </location>
</feature>
<feature type="chain" id="PRO_5044939628" description="LPS-assembly protein LptD" evidence="4">
    <location>
        <begin position="32"/>
        <end position="781"/>
    </location>
</feature>
<keyword evidence="2 4" id="KW-0472">Membrane</keyword>
<feature type="domain" description="Organic solvent tolerance-like N-terminal" evidence="5">
    <location>
        <begin position="93"/>
        <end position="208"/>
    </location>
</feature>
<dbReference type="HAMAP" id="MF_01411">
    <property type="entry name" value="LPS_assembly_LptD"/>
    <property type="match status" value="1"/>
</dbReference>
<dbReference type="PANTHER" id="PTHR30189:SF1">
    <property type="entry name" value="LPS-ASSEMBLY PROTEIN LPTD"/>
    <property type="match status" value="1"/>
</dbReference>
<comment type="subunit">
    <text evidence="4">Component of the lipopolysaccharide transport and assembly complex. Interacts with LptE and LptA.</text>
</comment>
<reference evidence="7 8" key="1">
    <citation type="submission" date="2020-06" db="EMBL/GenBank/DDBJ databases">
        <title>Draft genome of Uliginosibacterium sp. IMCC34675.</title>
        <authorList>
            <person name="Song J."/>
        </authorList>
    </citation>
    <scope>NUCLEOTIDE SEQUENCE [LARGE SCALE GENOMIC DNA]</scope>
    <source>
        <strain evidence="7 8">IMCC34675</strain>
    </source>
</reference>
<dbReference type="RefSeq" id="WP_170020419.1">
    <property type="nucleotide sequence ID" value="NZ_JABCSC020000001.1"/>
</dbReference>
<evidence type="ECO:0000259" key="6">
    <source>
        <dbReference type="Pfam" id="PF04453"/>
    </source>
</evidence>
<keyword evidence="1 4" id="KW-0732">Signal</keyword>
<comment type="caution">
    <text evidence="4">Lacks conserved residue(s) required for the propagation of feature annotation.</text>
</comment>
<dbReference type="InterPro" id="IPR007543">
    <property type="entry name" value="LptD_C"/>
</dbReference>
<proteinExistence type="inferred from homology"/>
<dbReference type="InterPro" id="IPR050218">
    <property type="entry name" value="LptD"/>
</dbReference>
<dbReference type="EMBL" id="JABCSC020000001">
    <property type="protein sequence ID" value="NSL54020.1"/>
    <property type="molecule type" value="Genomic_DNA"/>
</dbReference>
<evidence type="ECO:0000256" key="1">
    <source>
        <dbReference type="ARBA" id="ARBA00022729"/>
    </source>
</evidence>
<evidence type="ECO:0000256" key="3">
    <source>
        <dbReference type="ARBA" id="ARBA00023237"/>
    </source>
</evidence>
<comment type="similarity">
    <text evidence="4">Belongs to the LptD family.</text>
</comment>
<evidence type="ECO:0000256" key="2">
    <source>
        <dbReference type="ARBA" id="ARBA00023136"/>
    </source>
</evidence>
<feature type="domain" description="LptD C-terminal" evidence="6">
    <location>
        <begin position="325"/>
        <end position="690"/>
    </location>
</feature>
<evidence type="ECO:0000256" key="4">
    <source>
        <dbReference type="HAMAP-Rule" id="MF_01411"/>
    </source>
</evidence>
<dbReference type="Pfam" id="PF04453">
    <property type="entry name" value="LptD"/>
    <property type="match status" value="1"/>
</dbReference>
<dbReference type="PANTHER" id="PTHR30189">
    <property type="entry name" value="LPS-ASSEMBLY PROTEIN"/>
    <property type="match status" value="1"/>
</dbReference>
<dbReference type="Pfam" id="PF03968">
    <property type="entry name" value="LptD_N"/>
    <property type="match status" value="1"/>
</dbReference>
<evidence type="ECO:0000259" key="5">
    <source>
        <dbReference type="Pfam" id="PF03968"/>
    </source>
</evidence>
<evidence type="ECO:0000313" key="7">
    <source>
        <dbReference type="EMBL" id="NSL54020.1"/>
    </source>
</evidence>
<organism evidence="7 8">
    <name type="scientific">Uliginosibacterium aquaticum</name>
    <dbReference type="NCBI Taxonomy" id="2731212"/>
    <lineage>
        <taxon>Bacteria</taxon>
        <taxon>Pseudomonadati</taxon>
        <taxon>Pseudomonadota</taxon>
        <taxon>Betaproteobacteria</taxon>
        <taxon>Rhodocyclales</taxon>
        <taxon>Zoogloeaceae</taxon>
        <taxon>Uliginosibacterium</taxon>
    </lineage>
</organism>
<dbReference type="Proteomes" id="UP000778523">
    <property type="component" value="Unassembled WGS sequence"/>
</dbReference>
<sequence precursor="true">MERTRVMHQDLPLRRQLVIAVWAAMPLLANAQTASTHEARPGTTVLRPVIEPGATQSTPGSTRIDAEKIDGVDQVRLNATNNVRLQRDNLLLNSDRLLFDQVSNEVFAEGNVKLKRGDDEIEGPKARVNLDTLFGEFETPSYVLQRQKKVPGASVEDRRTGRNDRSVTQVVRGTGQADQLMLEGENQYRMKNATYTTCPAPDPSWYLRMSDLDLDFDRDKGEATHSSLVFKGVPIAYAPWMDFPLSGGRQSGILPPTIGATSNTGFDAYLPYYFNLAPNYDATFAPRWMSTRGLQLAGEGRYLTGGSTGTLKAEVLPEDKEDKTSRSLASWRHNQNLGNGFTADVDATRVSDRAYFDDLSSRVTATSQSTLLQQATLGYNSGSWLSGNLLVQRYQVLEGASPYNRQPSLSLTARQPDFHGFAFTLPMEYTSFSHSTPVPGTTQTQPDGRRTVAYPQVSYPMESSSSFVIPKMGLHATRYNVDRTTTDGQAAMRRQVPIMSLDSGLIFERDTQIGDTAQVQTLEPRLYYVKAAYRDQTEIPVFDTAKADFNFAQIFSENTYSGNDRIADSNQLTAGVQSRMIDASSGEEWLRAALAQRYYFADQRVSLPGETLRTGSTANLLGGVAGRVHSDLWAETVLQYDPRVGLWERAVTGLRYQPGLSKALAASYRYQRDQFRSFDVSGQWPLWGGWYGVGRYDRNLRDHRTSEIIAGLEYKADCWVFRTVWQSLVTNEKEKNTSIFLQIEFNGLASVGSNPVNLLKRSVSGYGKINDPGVGDPKFGD</sequence>
<keyword evidence="8" id="KW-1185">Reference proteome</keyword>
<accession>A0ABX2IC07</accession>
<comment type="subcellular location">
    <subcellularLocation>
        <location evidence="4">Cell outer membrane</location>
    </subcellularLocation>
</comment>
<gene>
    <name evidence="4" type="primary">lptD</name>
    <name evidence="7" type="ORF">HJ583_003185</name>
</gene>
<comment type="caution">
    <text evidence="7">The sequence shown here is derived from an EMBL/GenBank/DDBJ whole genome shotgun (WGS) entry which is preliminary data.</text>
</comment>